<sequence>MLLYLLTDFARDVAGVRDRFANDPAAVLDDYNVKPADYQALVNLPEGIVTLLPVGVVDAIRAIKEVPQPTMLWPGPTLSIGGVQPDLVGLGQPVALAITIEVDPPDEFSGSPEFAVEVYFRRELTVVHGAPVLPIPVPAPPVDEVTFECLATFEEPGEYQVDVAVTRLRPRPFRKVARYYGTLKVRRG</sequence>
<keyword evidence="2" id="KW-1185">Reference proteome</keyword>
<dbReference type="RefSeq" id="WP_224192379.1">
    <property type="nucleotide sequence ID" value="NZ_JAIRAU010000019.1"/>
</dbReference>
<evidence type="ECO:0000313" key="1">
    <source>
        <dbReference type="EMBL" id="MBZ5710609.1"/>
    </source>
</evidence>
<name>A0ABS7TQU7_9BACT</name>
<dbReference type="Proteomes" id="UP001139031">
    <property type="component" value="Unassembled WGS sequence"/>
</dbReference>
<evidence type="ECO:0000313" key="2">
    <source>
        <dbReference type="Proteomes" id="UP001139031"/>
    </source>
</evidence>
<dbReference type="EMBL" id="JAIRAU010000019">
    <property type="protein sequence ID" value="MBZ5710609.1"/>
    <property type="molecule type" value="Genomic_DNA"/>
</dbReference>
<proteinExistence type="predicted"/>
<organism evidence="1 2">
    <name type="scientific">Nannocystis pusilla</name>
    <dbReference type="NCBI Taxonomy" id="889268"/>
    <lineage>
        <taxon>Bacteria</taxon>
        <taxon>Pseudomonadati</taxon>
        <taxon>Myxococcota</taxon>
        <taxon>Polyangia</taxon>
        <taxon>Nannocystales</taxon>
        <taxon>Nannocystaceae</taxon>
        <taxon>Nannocystis</taxon>
    </lineage>
</organism>
<protein>
    <submittedName>
        <fullName evidence="1">Uncharacterized protein</fullName>
    </submittedName>
</protein>
<comment type="caution">
    <text evidence="1">The sequence shown here is derived from an EMBL/GenBank/DDBJ whole genome shotgun (WGS) entry which is preliminary data.</text>
</comment>
<reference evidence="1" key="1">
    <citation type="submission" date="2021-08" db="EMBL/GenBank/DDBJ databases">
        <authorList>
            <person name="Stevens D.C."/>
        </authorList>
    </citation>
    <scope>NUCLEOTIDE SEQUENCE</scope>
    <source>
        <strain evidence="1">DSM 53165</strain>
    </source>
</reference>
<accession>A0ABS7TQU7</accession>
<gene>
    <name evidence="1" type="ORF">K7C98_15215</name>
</gene>